<dbReference type="PANTHER" id="PTHR10963:SF55">
    <property type="entry name" value="GLYCOSIDE HYDROLASE FAMILY 16 PROTEIN"/>
    <property type="match status" value="1"/>
</dbReference>
<dbReference type="Gene3D" id="2.60.120.200">
    <property type="match status" value="1"/>
</dbReference>
<dbReference type="STRING" id="1678841.TBC1_111963"/>
<dbReference type="Pfam" id="PF00722">
    <property type="entry name" value="Glyco_hydro_16"/>
    <property type="match status" value="1"/>
</dbReference>
<proteinExistence type="inferred from homology"/>
<protein>
    <submittedName>
        <fullName evidence="4">Glycosyl hydrolases family 16</fullName>
    </submittedName>
</protein>
<organism evidence="4">
    <name type="scientific">Lentimicrobium saccharophilum</name>
    <dbReference type="NCBI Taxonomy" id="1678841"/>
    <lineage>
        <taxon>Bacteria</taxon>
        <taxon>Pseudomonadati</taxon>
        <taxon>Bacteroidota</taxon>
        <taxon>Bacteroidia</taxon>
        <taxon>Bacteroidales</taxon>
        <taxon>Lentimicrobiaceae</taxon>
        <taxon>Lentimicrobium</taxon>
    </lineage>
</organism>
<dbReference type="PROSITE" id="PS51762">
    <property type="entry name" value="GH16_2"/>
    <property type="match status" value="1"/>
</dbReference>
<accession>A0A0S7BTN7</accession>
<name>A0A0S7BTN7_9BACT</name>
<feature type="signal peptide" evidence="2">
    <location>
        <begin position="1"/>
        <end position="20"/>
    </location>
</feature>
<sequence length="295" mass="34474">MRKSLNITVLAAMLTQTAFAQHDTILNQPVPCPEGEWELAFSDEFEGDRLNTSDWITWYPYTDDGSDQCAFCRTHGNEGQVFLDENVVVSGGLLKIIAKKEKAVWMGEEREHTSGMIHSRRAFGHGKYEFRCRLPEGNGFWPALWTFGQISAEIDLMEAGMQHPKRFHTSVHNWQIKKMAHKRHRLKTSLSDNFHVFTLEWEPNIIRFYIDSAEVWQLHRFTNRRGKNLRKCPVRPGRYRTQPVFPPADEKLYIIVGLGIGTEKTPFTKLPGPETVFPNQMEVDYFRYYIRRNHR</sequence>
<evidence type="ECO:0000259" key="3">
    <source>
        <dbReference type="PROSITE" id="PS51762"/>
    </source>
</evidence>
<evidence type="ECO:0000313" key="4">
    <source>
        <dbReference type="EMBL" id="GAP43805.1"/>
    </source>
</evidence>
<feature type="domain" description="GH16" evidence="3">
    <location>
        <begin position="23"/>
        <end position="294"/>
    </location>
</feature>
<dbReference type="RefSeq" id="WP_062041540.1">
    <property type="nucleotide sequence ID" value="NZ_DF968182.1"/>
</dbReference>
<dbReference type="CDD" id="cd08023">
    <property type="entry name" value="GH16_laminarinase_like"/>
    <property type="match status" value="1"/>
</dbReference>
<dbReference type="InterPro" id="IPR050546">
    <property type="entry name" value="Glycosyl_Hydrlase_16"/>
</dbReference>
<evidence type="ECO:0000256" key="2">
    <source>
        <dbReference type="SAM" id="SignalP"/>
    </source>
</evidence>
<evidence type="ECO:0000256" key="1">
    <source>
        <dbReference type="ARBA" id="ARBA00006865"/>
    </source>
</evidence>
<dbReference type="GO" id="GO:0004553">
    <property type="term" value="F:hydrolase activity, hydrolyzing O-glycosyl compounds"/>
    <property type="evidence" value="ECO:0007669"/>
    <property type="project" value="InterPro"/>
</dbReference>
<comment type="similarity">
    <text evidence="1">Belongs to the glycosyl hydrolase 16 family.</text>
</comment>
<keyword evidence="5" id="KW-1185">Reference proteome</keyword>
<keyword evidence="4" id="KW-0378">Hydrolase</keyword>
<dbReference type="InterPro" id="IPR000757">
    <property type="entry name" value="Beta-glucanase-like"/>
</dbReference>
<dbReference type="PANTHER" id="PTHR10963">
    <property type="entry name" value="GLYCOSYL HYDROLASE-RELATED"/>
    <property type="match status" value="1"/>
</dbReference>
<dbReference type="OrthoDB" id="9809583at2"/>
<keyword evidence="2" id="KW-0732">Signal</keyword>
<dbReference type="Proteomes" id="UP000053091">
    <property type="component" value="Unassembled WGS sequence"/>
</dbReference>
<dbReference type="EMBL" id="DF968182">
    <property type="protein sequence ID" value="GAP43805.1"/>
    <property type="molecule type" value="Genomic_DNA"/>
</dbReference>
<dbReference type="AlphaFoldDB" id="A0A0S7BTN7"/>
<feature type="chain" id="PRO_5006633157" evidence="2">
    <location>
        <begin position="21"/>
        <end position="295"/>
    </location>
</feature>
<reference evidence="4" key="1">
    <citation type="journal article" date="2015" name="Genome Announc.">
        <title>Draft Genome Sequence of Bacteroidales Strain TBC1, a Novel Isolate from a Methanogenic Wastewater Treatment System.</title>
        <authorList>
            <person name="Tourlousse D.M."/>
            <person name="Matsuura N."/>
            <person name="Sun L."/>
            <person name="Toyonaga M."/>
            <person name="Kuroda K."/>
            <person name="Ohashi A."/>
            <person name="Cruz R."/>
            <person name="Yamaguchi T."/>
            <person name="Sekiguchi Y."/>
        </authorList>
    </citation>
    <scope>NUCLEOTIDE SEQUENCE [LARGE SCALE GENOMIC DNA]</scope>
    <source>
        <strain evidence="4">TBC1</strain>
    </source>
</reference>
<dbReference type="SUPFAM" id="SSF49899">
    <property type="entry name" value="Concanavalin A-like lectins/glucanases"/>
    <property type="match status" value="1"/>
</dbReference>
<gene>
    <name evidence="4" type="ORF">TBC1_111963</name>
</gene>
<evidence type="ECO:0000313" key="5">
    <source>
        <dbReference type="Proteomes" id="UP000053091"/>
    </source>
</evidence>
<dbReference type="GO" id="GO:0005975">
    <property type="term" value="P:carbohydrate metabolic process"/>
    <property type="evidence" value="ECO:0007669"/>
    <property type="project" value="InterPro"/>
</dbReference>
<dbReference type="InterPro" id="IPR013320">
    <property type="entry name" value="ConA-like_dom_sf"/>
</dbReference>